<dbReference type="EMBL" id="JAULSV010000004">
    <property type="protein sequence ID" value="KAK0646874.1"/>
    <property type="molecule type" value="Genomic_DNA"/>
</dbReference>
<protein>
    <submittedName>
        <fullName evidence="2">Uncharacterized protein</fullName>
    </submittedName>
</protein>
<accession>A0AA39Y6D5</accession>
<dbReference type="Proteomes" id="UP001174936">
    <property type="component" value="Unassembled WGS sequence"/>
</dbReference>
<keyword evidence="3" id="KW-1185">Reference proteome</keyword>
<name>A0AA39Y6D5_9PEZI</name>
<evidence type="ECO:0000313" key="2">
    <source>
        <dbReference type="EMBL" id="KAK0646874.1"/>
    </source>
</evidence>
<sequence length="167" mass="17661">MRLTRSLPYLLFARAAIAQTLAEMPSFCTTVVTDLAKTTVYTSTQSCFTRTISICDKTCRPAGGGGCRQVFWGKDIPVSCATQCCPTTQTVTVRDCEVSCEEIRCPPPLGTATVTYGCSYRAGATSPTGYRTLTKSAPTTRTSTSARVASATLVTSTVVTVETVAGI</sequence>
<dbReference type="AlphaFoldDB" id="A0AA39Y6D5"/>
<feature type="chain" id="PRO_5041467721" evidence="1">
    <location>
        <begin position="23"/>
        <end position="167"/>
    </location>
</feature>
<gene>
    <name evidence="2" type="ORF">B0T16DRAFT_414410</name>
</gene>
<feature type="signal peptide" evidence="1">
    <location>
        <begin position="1"/>
        <end position="22"/>
    </location>
</feature>
<proteinExistence type="predicted"/>
<keyword evidence="1" id="KW-0732">Signal</keyword>
<organism evidence="2 3">
    <name type="scientific">Cercophora newfieldiana</name>
    <dbReference type="NCBI Taxonomy" id="92897"/>
    <lineage>
        <taxon>Eukaryota</taxon>
        <taxon>Fungi</taxon>
        <taxon>Dikarya</taxon>
        <taxon>Ascomycota</taxon>
        <taxon>Pezizomycotina</taxon>
        <taxon>Sordariomycetes</taxon>
        <taxon>Sordariomycetidae</taxon>
        <taxon>Sordariales</taxon>
        <taxon>Lasiosphaeriaceae</taxon>
        <taxon>Cercophora</taxon>
    </lineage>
</organism>
<reference evidence="2" key="1">
    <citation type="submission" date="2023-06" db="EMBL/GenBank/DDBJ databases">
        <title>Genome-scale phylogeny and comparative genomics of the fungal order Sordariales.</title>
        <authorList>
            <consortium name="Lawrence Berkeley National Laboratory"/>
            <person name="Hensen N."/>
            <person name="Bonometti L."/>
            <person name="Westerberg I."/>
            <person name="Brannstrom I.O."/>
            <person name="Guillou S."/>
            <person name="Cros-Aarteil S."/>
            <person name="Calhoun S."/>
            <person name="Haridas S."/>
            <person name="Kuo A."/>
            <person name="Mondo S."/>
            <person name="Pangilinan J."/>
            <person name="Riley R."/>
            <person name="Labutti K."/>
            <person name="Andreopoulos B."/>
            <person name="Lipzen A."/>
            <person name="Chen C."/>
            <person name="Yanf M."/>
            <person name="Daum C."/>
            <person name="Ng V."/>
            <person name="Clum A."/>
            <person name="Steindorff A."/>
            <person name="Ohm R."/>
            <person name="Martin F."/>
            <person name="Silar P."/>
            <person name="Natvig D."/>
            <person name="Lalanne C."/>
            <person name="Gautier V."/>
            <person name="Ament-Velasquez S.L."/>
            <person name="Kruys A."/>
            <person name="Hutchinson M.I."/>
            <person name="Powell A.J."/>
            <person name="Barry K."/>
            <person name="Miller A.N."/>
            <person name="Grigoriev I.V."/>
            <person name="Debuchy R."/>
            <person name="Gladieux P."/>
            <person name="Thoren M.H."/>
            <person name="Johannesson H."/>
        </authorList>
    </citation>
    <scope>NUCLEOTIDE SEQUENCE</scope>
    <source>
        <strain evidence="2">SMH2532-1</strain>
    </source>
</reference>
<evidence type="ECO:0000256" key="1">
    <source>
        <dbReference type="SAM" id="SignalP"/>
    </source>
</evidence>
<comment type="caution">
    <text evidence="2">The sequence shown here is derived from an EMBL/GenBank/DDBJ whole genome shotgun (WGS) entry which is preliminary data.</text>
</comment>
<evidence type="ECO:0000313" key="3">
    <source>
        <dbReference type="Proteomes" id="UP001174936"/>
    </source>
</evidence>